<feature type="transmembrane region" description="Helical" evidence="11">
    <location>
        <begin position="153"/>
        <end position="173"/>
    </location>
</feature>
<dbReference type="EC" id="2.7.13.3" evidence="3"/>
<feature type="transmembrane region" description="Helical" evidence="11">
    <location>
        <begin position="12"/>
        <end position="35"/>
    </location>
</feature>
<evidence type="ECO:0000256" key="9">
    <source>
        <dbReference type="ARBA" id="ARBA00023012"/>
    </source>
</evidence>
<dbReference type="CDD" id="cd00075">
    <property type="entry name" value="HATPase"/>
    <property type="match status" value="1"/>
</dbReference>
<keyword evidence="4" id="KW-0597">Phosphoprotein</keyword>
<keyword evidence="10 11" id="KW-0472">Membrane</keyword>
<accession>A0A0J8APH1</accession>
<evidence type="ECO:0000256" key="11">
    <source>
        <dbReference type="SAM" id="Phobius"/>
    </source>
</evidence>
<keyword evidence="8 11" id="KW-1133">Transmembrane helix</keyword>
<evidence type="ECO:0000313" key="14">
    <source>
        <dbReference type="EMBL" id="KMS56370.1"/>
    </source>
</evidence>
<evidence type="ECO:0000256" key="4">
    <source>
        <dbReference type="ARBA" id="ARBA00022553"/>
    </source>
</evidence>
<evidence type="ECO:0000313" key="15">
    <source>
        <dbReference type="Proteomes" id="UP000052268"/>
    </source>
</evidence>
<evidence type="ECO:0000256" key="7">
    <source>
        <dbReference type="ARBA" id="ARBA00022777"/>
    </source>
</evidence>
<dbReference type="InterPro" id="IPR003594">
    <property type="entry name" value="HATPase_dom"/>
</dbReference>
<gene>
    <name evidence="14" type="ORF">V474_15585</name>
</gene>
<evidence type="ECO:0000256" key="10">
    <source>
        <dbReference type="ARBA" id="ARBA00023136"/>
    </source>
</evidence>
<dbReference type="InterPro" id="IPR050428">
    <property type="entry name" value="TCS_sensor_his_kinase"/>
</dbReference>
<dbReference type="SMART" id="SM00388">
    <property type="entry name" value="HisKA"/>
    <property type="match status" value="1"/>
</dbReference>
<dbReference type="SMART" id="SM00387">
    <property type="entry name" value="HATPase_c"/>
    <property type="match status" value="1"/>
</dbReference>
<evidence type="ECO:0000256" key="1">
    <source>
        <dbReference type="ARBA" id="ARBA00000085"/>
    </source>
</evidence>
<dbReference type="CDD" id="cd06225">
    <property type="entry name" value="HAMP"/>
    <property type="match status" value="1"/>
</dbReference>
<dbReference type="PRINTS" id="PR00344">
    <property type="entry name" value="BCTRLSENSOR"/>
</dbReference>
<feature type="domain" description="HAMP" evidence="13">
    <location>
        <begin position="175"/>
        <end position="228"/>
    </location>
</feature>
<evidence type="ECO:0000256" key="8">
    <source>
        <dbReference type="ARBA" id="ARBA00022989"/>
    </source>
</evidence>
<dbReference type="InterPro" id="IPR003661">
    <property type="entry name" value="HisK_dim/P_dom"/>
</dbReference>
<dbReference type="Gene3D" id="3.30.565.10">
    <property type="entry name" value="Histidine kinase-like ATPase, C-terminal domain"/>
    <property type="match status" value="1"/>
</dbReference>
<keyword evidence="9" id="KW-0902">Two-component regulatory system</keyword>
<dbReference type="Gene3D" id="1.10.287.130">
    <property type="match status" value="1"/>
</dbReference>
<dbReference type="PANTHER" id="PTHR45436:SF8">
    <property type="entry name" value="HISTIDINE KINASE"/>
    <property type="match status" value="1"/>
</dbReference>
<reference evidence="14 15" key="1">
    <citation type="journal article" date="2015" name="G3 (Bethesda)">
        <title>Insights into Ongoing Evolution of the Hexachlorocyclohexane Catabolic Pathway from Comparative Genomics of Ten Sphingomonadaceae Strains.</title>
        <authorList>
            <person name="Pearce S.L."/>
            <person name="Oakeshott J.G."/>
            <person name="Pandey G."/>
        </authorList>
    </citation>
    <scope>NUCLEOTIDE SEQUENCE [LARGE SCALE GENOMIC DNA]</scope>
    <source>
        <strain evidence="14 15">LL02</strain>
    </source>
</reference>
<dbReference type="Pfam" id="PF00512">
    <property type="entry name" value="HisKA"/>
    <property type="match status" value="1"/>
</dbReference>
<dbReference type="AlphaFoldDB" id="A0A0J8APH1"/>
<dbReference type="Proteomes" id="UP000052268">
    <property type="component" value="Unassembled WGS sequence"/>
</dbReference>
<comment type="catalytic activity">
    <reaction evidence="1">
        <text>ATP + protein L-histidine = ADP + protein N-phospho-L-histidine.</text>
        <dbReference type="EC" id="2.7.13.3"/>
    </reaction>
</comment>
<keyword evidence="15" id="KW-1185">Reference proteome</keyword>
<dbReference type="PANTHER" id="PTHR45436">
    <property type="entry name" value="SENSOR HISTIDINE KINASE YKOH"/>
    <property type="match status" value="1"/>
</dbReference>
<dbReference type="OrthoDB" id="9815202at2"/>
<evidence type="ECO:0000256" key="5">
    <source>
        <dbReference type="ARBA" id="ARBA00022679"/>
    </source>
</evidence>
<dbReference type="SUPFAM" id="SSF47384">
    <property type="entry name" value="Homodimeric domain of signal transducing histidine kinase"/>
    <property type="match status" value="1"/>
</dbReference>
<name>A0A0J8APH1_9SPHN</name>
<sequence>MIGAARSLRGLTIGFLCLFLMVTTLAGLGTFFATLSMINVLVDKRIAFESDELAPGGTDLPRGELARRIRELTSQRDTGDLGLLLTDAQGRTIVGNTRFSRRLPSGFSSLNRQDRIEGLSAGRVFVRDLHGGMRLAVFAETEPIDDYFSARKLIYIAGFGAIVLVVMIGLLLFRRLIGQRIEAMRTTVESIIDGDLSQRVPIVGDGGEFDQQAAAFNRMLDRIGQLVAEVRNVSNDISHELRTPLARLRNELALLEQRSDAEPLRDELALATAQADDLLGMFGALLRIAEIESGARRAGFRSLDFDALIADIADMVRPLAEDGSQRLIIGPCNAGTLVGDRQLLSQLLHNLLENALRHGPEGTTVRISADRDDHVVVMVVTDDGPGISQDQRALVLRRFGRIERRGSGHGLGLPLADAIARLHRGTLALGDARPEGGLKVTVVLPA</sequence>
<protein>
    <recommendedName>
        <fullName evidence="3">histidine kinase</fullName>
        <ecNumber evidence="3">2.7.13.3</ecNumber>
    </recommendedName>
</protein>
<dbReference type="InterPro" id="IPR004358">
    <property type="entry name" value="Sig_transdc_His_kin-like_C"/>
</dbReference>
<dbReference type="PATRIC" id="fig|1114963.3.peg.1944"/>
<comment type="subcellular location">
    <subcellularLocation>
        <location evidence="2">Membrane</location>
    </subcellularLocation>
</comment>
<dbReference type="InterPro" id="IPR003660">
    <property type="entry name" value="HAMP_dom"/>
</dbReference>
<dbReference type="PROSITE" id="PS50885">
    <property type="entry name" value="HAMP"/>
    <property type="match status" value="1"/>
</dbReference>
<dbReference type="Gene3D" id="6.10.340.10">
    <property type="match status" value="1"/>
</dbReference>
<dbReference type="InterPro" id="IPR005467">
    <property type="entry name" value="His_kinase_dom"/>
</dbReference>
<dbReference type="PROSITE" id="PS50109">
    <property type="entry name" value="HIS_KIN"/>
    <property type="match status" value="1"/>
</dbReference>
<dbReference type="SMART" id="SM00304">
    <property type="entry name" value="HAMP"/>
    <property type="match status" value="1"/>
</dbReference>
<organism evidence="14 15">
    <name type="scientific">Novosphingobium barchaimii LL02</name>
    <dbReference type="NCBI Taxonomy" id="1114963"/>
    <lineage>
        <taxon>Bacteria</taxon>
        <taxon>Pseudomonadati</taxon>
        <taxon>Pseudomonadota</taxon>
        <taxon>Alphaproteobacteria</taxon>
        <taxon>Sphingomonadales</taxon>
        <taxon>Sphingomonadaceae</taxon>
        <taxon>Novosphingobium</taxon>
    </lineage>
</organism>
<proteinExistence type="predicted"/>
<dbReference type="Pfam" id="PF02518">
    <property type="entry name" value="HATPase_c"/>
    <property type="match status" value="1"/>
</dbReference>
<evidence type="ECO:0000259" key="12">
    <source>
        <dbReference type="PROSITE" id="PS50109"/>
    </source>
</evidence>
<comment type="caution">
    <text evidence="14">The sequence shown here is derived from an EMBL/GenBank/DDBJ whole genome shotgun (WGS) entry which is preliminary data.</text>
</comment>
<evidence type="ECO:0000256" key="2">
    <source>
        <dbReference type="ARBA" id="ARBA00004370"/>
    </source>
</evidence>
<dbReference type="SUPFAM" id="SSF55874">
    <property type="entry name" value="ATPase domain of HSP90 chaperone/DNA topoisomerase II/histidine kinase"/>
    <property type="match status" value="1"/>
</dbReference>
<evidence type="ECO:0000256" key="6">
    <source>
        <dbReference type="ARBA" id="ARBA00022692"/>
    </source>
</evidence>
<dbReference type="CDD" id="cd00082">
    <property type="entry name" value="HisKA"/>
    <property type="match status" value="1"/>
</dbReference>
<evidence type="ECO:0000259" key="13">
    <source>
        <dbReference type="PROSITE" id="PS50885"/>
    </source>
</evidence>
<keyword evidence="6 11" id="KW-0812">Transmembrane</keyword>
<dbReference type="InterPro" id="IPR036097">
    <property type="entry name" value="HisK_dim/P_sf"/>
</dbReference>
<dbReference type="SUPFAM" id="SSF158472">
    <property type="entry name" value="HAMP domain-like"/>
    <property type="match status" value="1"/>
</dbReference>
<dbReference type="GO" id="GO:0000155">
    <property type="term" value="F:phosphorelay sensor kinase activity"/>
    <property type="evidence" value="ECO:0007669"/>
    <property type="project" value="InterPro"/>
</dbReference>
<evidence type="ECO:0000256" key="3">
    <source>
        <dbReference type="ARBA" id="ARBA00012438"/>
    </source>
</evidence>
<keyword evidence="7 14" id="KW-0418">Kinase</keyword>
<feature type="domain" description="Histidine kinase" evidence="12">
    <location>
        <begin position="236"/>
        <end position="446"/>
    </location>
</feature>
<dbReference type="InterPro" id="IPR036890">
    <property type="entry name" value="HATPase_C_sf"/>
</dbReference>
<keyword evidence="5" id="KW-0808">Transferase</keyword>
<dbReference type="Pfam" id="PF00672">
    <property type="entry name" value="HAMP"/>
    <property type="match status" value="1"/>
</dbReference>
<dbReference type="GO" id="GO:0005886">
    <property type="term" value="C:plasma membrane"/>
    <property type="evidence" value="ECO:0007669"/>
    <property type="project" value="TreeGrafter"/>
</dbReference>
<dbReference type="EMBL" id="JACU01000004">
    <property type="protein sequence ID" value="KMS56370.1"/>
    <property type="molecule type" value="Genomic_DNA"/>
</dbReference>